<dbReference type="Gene3D" id="3.40.50.720">
    <property type="entry name" value="NAD(P)-binding Rossmann-like Domain"/>
    <property type="match status" value="2"/>
</dbReference>
<feature type="domain" description="Polysaccharide biosynthesis protein CapD-like" evidence="3">
    <location>
        <begin position="334"/>
        <end position="613"/>
    </location>
</feature>
<organism evidence="4 5">
    <name type="scientific">Lujinxingia litoralis</name>
    <dbReference type="NCBI Taxonomy" id="2211119"/>
    <lineage>
        <taxon>Bacteria</taxon>
        <taxon>Deltaproteobacteria</taxon>
        <taxon>Bradymonadales</taxon>
        <taxon>Lujinxingiaceae</taxon>
        <taxon>Lujinxingia</taxon>
    </lineage>
</organism>
<evidence type="ECO:0000313" key="4">
    <source>
        <dbReference type="EMBL" id="RAL21118.1"/>
    </source>
</evidence>
<dbReference type="InterPro" id="IPR003869">
    <property type="entry name" value="Polysac_CapD-like"/>
</dbReference>
<evidence type="ECO:0000256" key="2">
    <source>
        <dbReference type="SAM" id="Phobius"/>
    </source>
</evidence>
<dbReference type="AlphaFoldDB" id="A0A328C3F1"/>
<dbReference type="Pfam" id="PF02719">
    <property type="entry name" value="Polysacc_synt_2"/>
    <property type="match status" value="1"/>
</dbReference>
<name>A0A328C3F1_9DELT</name>
<dbReference type="CDD" id="cd05237">
    <property type="entry name" value="UDP_invert_4-6DH_SDR_e"/>
    <property type="match status" value="1"/>
</dbReference>
<evidence type="ECO:0000313" key="5">
    <source>
        <dbReference type="Proteomes" id="UP000249169"/>
    </source>
</evidence>
<gene>
    <name evidence="4" type="ORF">DL240_13370</name>
</gene>
<dbReference type="InterPro" id="IPR051203">
    <property type="entry name" value="Polysaccharide_Synthase-Rel"/>
</dbReference>
<accession>A0A328C3F1</accession>
<dbReference type="EMBL" id="QHKO01000006">
    <property type="protein sequence ID" value="RAL21118.1"/>
    <property type="molecule type" value="Genomic_DNA"/>
</dbReference>
<feature type="transmembrane region" description="Helical" evidence="2">
    <location>
        <begin position="122"/>
        <end position="142"/>
    </location>
</feature>
<protein>
    <recommendedName>
        <fullName evidence="3">Polysaccharide biosynthesis protein CapD-like domain-containing protein</fullName>
    </recommendedName>
</protein>
<proteinExistence type="inferred from homology"/>
<comment type="caution">
    <text evidence="4">The sequence shown here is derived from an EMBL/GenBank/DDBJ whole genome shotgun (WGS) entry which is preliminary data.</text>
</comment>
<evidence type="ECO:0000259" key="3">
    <source>
        <dbReference type="Pfam" id="PF02719"/>
    </source>
</evidence>
<keyword evidence="2" id="KW-0812">Transmembrane</keyword>
<dbReference type="Pfam" id="PF13727">
    <property type="entry name" value="CoA_binding_3"/>
    <property type="match status" value="1"/>
</dbReference>
<feature type="transmembrane region" description="Helical" evidence="2">
    <location>
        <begin position="53"/>
        <end position="78"/>
    </location>
</feature>
<dbReference type="PANTHER" id="PTHR43318">
    <property type="entry name" value="UDP-N-ACETYLGLUCOSAMINE 4,6-DEHYDRATASE"/>
    <property type="match status" value="1"/>
</dbReference>
<reference evidence="4 5" key="1">
    <citation type="submission" date="2018-05" db="EMBL/GenBank/DDBJ databases">
        <title>Lujinxingia marina gen. nov. sp. nov., a new facultative anaerobic member of the class Deltaproteobacteria, and proposal of Lujinxingaceae fam. nov.</title>
        <authorList>
            <person name="Li C.-M."/>
        </authorList>
    </citation>
    <scope>NUCLEOTIDE SEQUENCE [LARGE SCALE GENOMIC DNA]</scope>
    <source>
        <strain evidence="4 5">B210</strain>
    </source>
</reference>
<sequence length="677" mass="74801">MKARAERHSLRWPRAFIAPWRAEALEAASSADAGSMTPTSLFSWIGHLPRLPLWARLGIIATLHVGFFALAYLLAFLIRFDYAIPPQYQAAMWAGLLPLLATKTLVLGVMRMFQGWWKYVSLYDVLALARALALASATYLALNVLVLTPADFPRSIYLLDFALSLLLLGGARGSLRLIRERLATWGDDRPAVPVLIAGAGDTGETLVREIAKNRQIVYRPVGFIDDDPYKHGLRMHGVPVLGPIERLPQIVDKHGVEELVIAMPSASREQIRRVVELAQRCGVKTRIVPAFEAVVEGKVSVNQLREVAITDLLGRAPVELDTYAIGRSLEGKRVLVTGAGGSIGSEICRQVMRFNPERLILLDSAETPLFFIHRELRQAHDDRLFPAIGDVTDAQRMREVFDLHRPDVVLHAAAYKHVPLMEAHPALAVRNNIGGTRTVAHLAAEYQVARFVLISTDKAVNPTSVMGATKRVAELLVRHLNASCPTTKFCVVRFGNVLGSNGSVIPIFRQQIAAGGPVTVTHPEMTRYFMTIPEATQLVLQAATFKQGDLFILDMGEPVKIVDLARDMIRLSGLSEEEIPVEFCGIRPGEKLFEELTLDREEVDTTAHAKIFMGREPGDLLENLQEPFDALMAAGQASDDQGVREGLEALIPTYRPSVPARKVIRIESGRHRALNKV</sequence>
<keyword evidence="5" id="KW-1185">Reference proteome</keyword>
<dbReference type="Proteomes" id="UP000249169">
    <property type="component" value="Unassembled WGS sequence"/>
</dbReference>
<dbReference type="SUPFAM" id="SSF51735">
    <property type="entry name" value="NAD(P)-binding Rossmann-fold domains"/>
    <property type="match status" value="2"/>
</dbReference>
<evidence type="ECO:0000256" key="1">
    <source>
        <dbReference type="ARBA" id="ARBA00007430"/>
    </source>
</evidence>
<keyword evidence="2" id="KW-1133">Transmembrane helix</keyword>
<keyword evidence="2" id="KW-0472">Membrane</keyword>
<feature type="transmembrane region" description="Helical" evidence="2">
    <location>
        <begin position="90"/>
        <end position="110"/>
    </location>
</feature>
<dbReference type="PANTHER" id="PTHR43318:SF1">
    <property type="entry name" value="POLYSACCHARIDE BIOSYNTHESIS PROTEIN EPSC-RELATED"/>
    <property type="match status" value="1"/>
</dbReference>
<comment type="similarity">
    <text evidence="1">Belongs to the polysaccharide synthase family.</text>
</comment>
<dbReference type="InterPro" id="IPR036291">
    <property type="entry name" value="NAD(P)-bd_dom_sf"/>
</dbReference>